<accession>A0A8C2SDK1</accession>
<reference evidence="1" key="1">
    <citation type="submission" date="2019-03" db="EMBL/GenBank/DDBJ databases">
        <title>Genome sequencing and reference-guided assembly of Black Bengal Goat (Capra hircus).</title>
        <authorList>
            <person name="Siddiki A.Z."/>
            <person name="Baten A."/>
            <person name="Billah M."/>
            <person name="Alam M.A.U."/>
            <person name="Shawrob K.S.M."/>
            <person name="Saha S."/>
            <person name="Chowdhury M."/>
            <person name="Rahman A.H."/>
            <person name="Stear M."/>
            <person name="Miah G."/>
            <person name="Das G.B."/>
            <person name="Hossain M.M."/>
            <person name="Kumkum M."/>
            <person name="Islam M.S."/>
            <person name="Mollah A.M."/>
            <person name="Ahsan A."/>
            <person name="Tusar F."/>
            <person name="Khan M.K.I."/>
        </authorList>
    </citation>
    <scope>NUCLEOTIDE SEQUENCE [LARGE SCALE GENOMIC DNA]</scope>
</reference>
<organism evidence="1">
    <name type="scientific">Capra hircus</name>
    <name type="common">Goat</name>
    <dbReference type="NCBI Taxonomy" id="9925"/>
    <lineage>
        <taxon>Eukaryota</taxon>
        <taxon>Metazoa</taxon>
        <taxon>Chordata</taxon>
        <taxon>Craniata</taxon>
        <taxon>Vertebrata</taxon>
        <taxon>Euteleostomi</taxon>
        <taxon>Mammalia</taxon>
        <taxon>Eutheria</taxon>
        <taxon>Laurasiatheria</taxon>
        <taxon>Artiodactyla</taxon>
        <taxon>Ruminantia</taxon>
        <taxon>Pecora</taxon>
        <taxon>Bovidae</taxon>
        <taxon>Caprinae</taxon>
        <taxon>Capra</taxon>
    </lineage>
</organism>
<evidence type="ECO:0000313" key="1">
    <source>
        <dbReference type="Ensembl" id="ENSCHIP00010042309.1"/>
    </source>
</evidence>
<name>A0A8C2SDK1_CAPHI</name>
<reference evidence="1" key="2">
    <citation type="submission" date="2025-05" db="UniProtKB">
        <authorList>
            <consortium name="Ensembl"/>
        </authorList>
    </citation>
    <scope>IDENTIFICATION</scope>
</reference>
<proteinExistence type="predicted"/>
<protein>
    <submittedName>
        <fullName evidence="1">Uncharacterized protein</fullName>
    </submittedName>
</protein>
<sequence length="58" mass="7075">MTNTKGTRRSTRNMFSTYQGNGYCSKWNAPQMLPWQNWEIYNRLHYPAYCWHHCKQTS</sequence>
<dbReference type="Ensembl" id="ENSCHIT00010045914.1">
    <property type="protein sequence ID" value="ENSCHIP00010032614.1"/>
    <property type="gene ID" value="ENSCHIG00010024189.1"/>
</dbReference>
<dbReference type="Ensembl" id="ENSCHIT00010058850.1">
    <property type="protein sequence ID" value="ENSCHIP00010042309.1"/>
    <property type="gene ID" value="ENSCHIG00010030865.1"/>
</dbReference>
<dbReference type="AlphaFoldDB" id="A0A8C2SDK1"/>